<dbReference type="EMBL" id="CAXLJL010000001">
    <property type="protein sequence ID" value="CAL5129159.1"/>
    <property type="molecule type" value="Genomic_DNA"/>
</dbReference>
<evidence type="ECO:0000256" key="7">
    <source>
        <dbReference type="PROSITE-ProRule" id="PRU00042"/>
    </source>
</evidence>
<evidence type="ECO:0000259" key="9">
    <source>
        <dbReference type="PROSITE" id="PS50157"/>
    </source>
</evidence>
<feature type="region of interest" description="Disordered" evidence="8">
    <location>
        <begin position="53"/>
        <end position="78"/>
    </location>
</feature>
<dbReference type="AlphaFoldDB" id="A0AAV2SW32"/>
<dbReference type="GO" id="GO:0000981">
    <property type="term" value="F:DNA-binding transcription factor activity, RNA polymerase II-specific"/>
    <property type="evidence" value="ECO:0007669"/>
    <property type="project" value="TreeGrafter"/>
</dbReference>
<gene>
    <name evidence="10" type="ORF">CDAUBV1_LOCUS28</name>
</gene>
<name>A0AAV2SW32_CALDB</name>
<evidence type="ECO:0000256" key="4">
    <source>
        <dbReference type="ARBA" id="ARBA00022771"/>
    </source>
</evidence>
<organism evidence="10 11">
    <name type="scientific">Calicophoron daubneyi</name>
    <name type="common">Rumen fluke</name>
    <name type="synonym">Paramphistomum daubneyi</name>
    <dbReference type="NCBI Taxonomy" id="300641"/>
    <lineage>
        <taxon>Eukaryota</taxon>
        <taxon>Metazoa</taxon>
        <taxon>Spiralia</taxon>
        <taxon>Lophotrochozoa</taxon>
        <taxon>Platyhelminthes</taxon>
        <taxon>Trematoda</taxon>
        <taxon>Digenea</taxon>
        <taxon>Plagiorchiida</taxon>
        <taxon>Pronocephalata</taxon>
        <taxon>Paramphistomoidea</taxon>
        <taxon>Paramphistomidae</taxon>
        <taxon>Calicophoron</taxon>
    </lineage>
</organism>
<dbReference type="PANTHER" id="PTHR24388:SF54">
    <property type="entry name" value="PROTEIN ESCARGOT"/>
    <property type="match status" value="1"/>
</dbReference>
<comment type="subcellular location">
    <subcellularLocation>
        <location evidence="1">Nucleus</location>
    </subcellularLocation>
</comment>
<dbReference type="PROSITE" id="PS50157">
    <property type="entry name" value="ZINC_FINGER_C2H2_2"/>
    <property type="match status" value="3"/>
</dbReference>
<dbReference type="GO" id="GO:0005634">
    <property type="term" value="C:nucleus"/>
    <property type="evidence" value="ECO:0007669"/>
    <property type="project" value="UniProtKB-SubCell"/>
</dbReference>
<feature type="domain" description="C2H2-type" evidence="9">
    <location>
        <begin position="218"/>
        <end position="246"/>
    </location>
</feature>
<keyword evidence="5" id="KW-0862">Zinc</keyword>
<evidence type="ECO:0000256" key="6">
    <source>
        <dbReference type="ARBA" id="ARBA00023242"/>
    </source>
</evidence>
<proteinExistence type="predicted"/>
<dbReference type="SMART" id="SM00355">
    <property type="entry name" value="ZnF_C2H2"/>
    <property type="match status" value="3"/>
</dbReference>
<dbReference type="SUPFAM" id="SSF57667">
    <property type="entry name" value="beta-beta-alpha zinc fingers"/>
    <property type="match status" value="2"/>
</dbReference>
<evidence type="ECO:0000256" key="3">
    <source>
        <dbReference type="ARBA" id="ARBA00022737"/>
    </source>
</evidence>
<dbReference type="Gene3D" id="3.30.160.60">
    <property type="entry name" value="Classic Zinc Finger"/>
    <property type="match status" value="1"/>
</dbReference>
<comment type="caution">
    <text evidence="10">The sequence shown here is derived from an EMBL/GenBank/DDBJ whole genome shotgun (WGS) entry which is preliminary data.</text>
</comment>
<sequence length="276" mass="31792">MDHSYCETPWSLCENTQGGVPDLLTDHTYALPPGSDLAEIFSDSHDWCSAVSPQMELSPPSDDYARPELHPSGRPAPHKLDDVFTQIELRIRDEVEVEDIKRILGLTATSLQLNDRIVSGKPSEVFRFLSEFPVEDVILRSPEHSSPVPTQSTPEADTCPPLYVTVVQDEVGVNPKKRRKSKSKWTPSHVCDQCGTAFTRKFAVIEHKRMIHERNPRYKCTYCGHGFKRPALLRDHIYSRHEHVRRFICTLCQKGFIRRPDYLRHFARHHERRQTA</sequence>
<keyword evidence="2" id="KW-0479">Metal-binding</keyword>
<dbReference type="GO" id="GO:0008270">
    <property type="term" value="F:zinc ion binding"/>
    <property type="evidence" value="ECO:0007669"/>
    <property type="project" value="UniProtKB-KW"/>
</dbReference>
<dbReference type="GO" id="GO:0000978">
    <property type="term" value="F:RNA polymerase II cis-regulatory region sequence-specific DNA binding"/>
    <property type="evidence" value="ECO:0007669"/>
    <property type="project" value="TreeGrafter"/>
</dbReference>
<keyword evidence="6" id="KW-0539">Nucleus</keyword>
<dbReference type="Pfam" id="PF00096">
    <property type="entry name" value="zf-C2H2"/>
    <property type="match status" value="2"/>
</dbReference>
<keyword evidence="4 7" id="KW-0863">Zinc-finger</keyword>
<keyword evidence="3" id="KW-0677">Repeat</keyword>
<feature type="domain" description="C2H2-type" evidence="9">
    <location>
        <begin position="189"/>
        <end position="217"/>
    </location>
</feature>
<evidence type="ECO:0000256" key="5">
    <source>
        <dbReference type="ARBA" id="ARBA00022833"/>
    </source>
</evidence>
<dbReference type="Proteomes" id="UP001497525">
    <property type="component" value="Unassembled WGS sequence"/>
</dbReference>
<accession>A0AAV2SW32</accession>
<dbReference type="PROSITE" id="PS00028">
    <property type="entry name" value="ZINC_FINGER_C2H2_1"/>
    <property type="match status" value="3"/>
</dbReference>
<evidence type="ECO:0000256" key="8">
    <source>
        <dbReference type="SAM" id="MobiDB-lite"/>
    </source>
</evidence>
<evidence type="ECO:0000256" key="2">
    <source>
        <dbReference type="ARBA" id="ARBA00022723"/>
    </source>
</evidence>
<dbReference type="InterPro" id="IPR036236">
    <property type="entry name" value="Znf_C2H2_sf"/>
</dbReference>
<dbReference type="InterPro" id="IPR050527">
    <property type="entry name" value="Snail/Krueppel_Znf"/>
</dbReference>
<dbReference type="InterPro" id="IPR013087">
    <property type="entry name" value="Znf_C2H2_type"/>
</dbReference>
<evidence type="ECO:0000256" key="1">
    <source>
        <dbReference type="ARBA" id="ARBA00004123"/>
    </source>
</evidence>
<protein>
    <recommendedName>
        <fullName evidence="9">C2H2-type domain-containing protein</fullName>
    </recommendedName>
</protein>
<evidence type="ECO:0000313" key="10">
    <source>
        <dbReference type="EMBL" id="CAL5129159.1"/>
    </source>
</evidence>
<reference evidence="10" key="1">
    <citation type="submission" date="2024-06" db="EMBL/GenBank/DDBJ databases">
        <authorList>
            <person name="Liu X."/>
            <person name="Lenzi L."/>
            <person name="Haldenby T S."/>
            <person name="Uol C."/>
        </authorList>
    </citation>
    <scope>NUCLEOTIDE SEQUENCE</scope>
</reference>
<evidence type="ECO:0000313" key="11">
    <source>
        <dbReference type="Proteomes" id="UP001497525"/>
    </source>
</evidence>
<feature type="domain" description="C2H2-type" evidence="9">
    <location>
        <begin position="247"/>
        <end position="274"/>
    </location>
</feature>
<dbReference type="PANTHER" id="PTHR24388">
    <property type="entry name" value="ZINC FINGER PROTEIN"/>
    <property type="match status" value="1"/>
</dbReference>